<proteinExistence type="predicted"/>
<reference evidence="1 2" key="1">
    <citation type="submission" date="2014-01" db="EMBL/GenBank/DDBJ databases">
        <authorList>
            <person name="Dobos K."/>
            <person name="Lenaerts A."/>
            <person name="Ordway D."/>
            <person name="DeGroote M.A."/>
            <person name="Parker T."/>
            <person name="Sizemore C."/>
            <person name="Tallon L.J."/>
            <person name="Sadzewicz L.K."/>
            <person name="Sengamalay N."/>
            <person name="Fraser C.M."/>
            <person name="Hine E."/>
            <person name="Shefchek K.A."/>
            <person name="Das S.P."/>
            <person name="Tettelin H."/>
        </authorList>
    </citation>
    <scope>NUCLEOTIDE SEQUENCE [LARGE SCALE GENOMIC DNA]</scope>
    <source>
        <strain evidence="1 2">Harvey</strain>
    </source>
</reference>
<name>A0ABN0QZ01_MYCUL</name>
<protein>
    <submittedName>
        <fullName evidence="1">Uncharacterized protein</fullName>
    </submittedName>
</protein>
<keyword evidence="2" id="KW-1185">Reference proteome</keyword>
<accession>A0ABN0QZ01</accession>
<dbReference type="Proteomes" id="UP000020681">
    <property type="component" value="Unassembled WGS sequence"/>
</dbReference>
<organism evidence="1 2">
    <name type="scientific">Mycobacterium ulcerans str. Harvey</name>
    <dbReference type="NCBI Taxonomy" id="1299332"/>
    <lineage>
        <taxon>Bacteria</taxon>
        <taxon>Bacillati</taxon>
        <taxon>Actinomycetota</taxon>
        <taxon>Actinomycetes</taxon>
        <taxon>Mycobacteriales</taxon>
        <taxon>Mycobacteriaceae</taxon>
        <taxon>Mycobacterium</taxon>
        <taxon>Mycobacterium ulcerans group</taxon>
    </lineage>
</organism>
<comment type="caution">
    <text evidence="1">The sequence shown here is derived from an EMBL/GenBank/DDBJ whole genome shotgun (WGS) entry which is preliminary data.</text>
</comment>
<dbReference type="EMBL" id="JAOL01000114">
    <property type="protein sequence ID" value="EUA89882.1"/>
    <property type="molecule type" value="Genomic_DNA"/>
</dbReference>
<evidence type="ECO:0000313" key="1">
    <source>
        <dbReference type="EMBL" id="EUA89882.1"/>
    </source>
</evidence>
<gene>
    <name evidence="1" type="ORF">I551_3630</name>
</gene>
<evidence type="ECO:0000313" key="2">
    <source>
        <dbReference type="Proteomes" id="UP000020681"/>
    </source>
</evidence>
<sequence length="41" mass="3904">MTGPPAIIGATVVTPPVMSLVGGATGGGLVGPHQGLRLEHG</sequence>